<dbReference type="InterPro" id="IPR023214">
    <property type="entry name" value="HAD_sf"/>
</dbReference>
<protein>
    <recommendedName>
        <fullName evidence="3">Magnesium-dependent phosphatase-1</fullName>
    </recommendedName>
</protein>
<gene>
    <name evidence="1" type="ORF">UX05_C0010G0029</name>
</gene>
<dbReference type="InterPro" id="IPR041492">
    <property type="entry name" value="HAD_2"/>
</dbReference>
<dbReference type="EMBL" id="LCKS01000010">
    <property type="protein sequence ID" value="KKU02637.1"/>
    <property type="molecule type" value="Genomic_DNA"/>
</dbReference>
<reference evidence="1 2" key="1">
    <citation type="journal article" date="2015" name="Nature">
        <title>rRNA introns, odd ribosomes, and small enigmatic genomes across a large radiation of phyla.</title>
        <authorList>
            <person name="Brown C.T."/>
            <person name="Hug L.A."/>
            <person name="Thomas B.C."/>
            <person name="Sharon I."/>
            <person name="Castelle C.J."/>
            <person name="Singh A."/>
            <person name="Wilkins M.J."/>
            <person name="Williams K.H."/>
            <person name="Banfield J.F."/>
        </authorList>
    </citation>
    <scope>NUCLEOTIDE SEQUENCE [LARGE SCALE GENOMIC DNA]</scope>
</reference>
<organism evidence="1 2">
    <name type="scientific">Candidatus Amesbacteria bacterium GW2011_GWC2_45_19</name>
    <dbReference type="NCBI Taxonomy" id="1618366"/>
    <lineage>
        <taxon>Bacteria</taxon>
        <taxon>Candidatus Amesiibacteriota</taxon>
    </lineage>
</organism>
<name>A0A0G1M3J5_9BACT</name>
<sequence length="179" mass="20373">MTERKDKLTPSKIVFFDADKTLWQVFSKDPTQDDWASKGKTRTFTLMAEGVVVRTEDSTRFTLKNGVDETIHKLNKEGVIVGIISDNDYEDVEKVCQLLGIWQYFDQGFVNVRLWKGPADKIQMISEVLDSNPQTQNSKVLLVDDSERYASQMANSGHNFILSPKDTFPKDIILGFFGI</sequence>
<accession>A0A0G1M3J5</accession>
<comment type="caution">
    <text evidence="1">The sequence shown here is derived from an EMBL/GenBank/DDBJ whole genome shotgun (WGS) entry which is preliminary data.</text>
</comment>
<dbReference type="Gene3D" id="3.40.50.1000">
    <property type="entry name" value="HAD superfamily/HAD-like"/>
    <property type="match status" value="1"/>
</dbReference>
<dbReference type="SUPFAM" id="SSF56784">
    <property type="entry name" value="HAD-like"/>
    <property type="match status" value="1"/>
</dbReference>
<evidence type="ECO:0000313" key="2">
    <source>
        <dbReference type="Proteomes" id="UP000034264"/>
    </source>
</evidence>
<proteinExistence type="predicted"/>
<dbReference type="Proteomes" id="UP000034264">
    <property type="component" value="Unassembled WGS sequence"/>
</dbReference>
<evidence type="ECO:0008006" key="3">
    <source>
        <dbReference type="Google" id="ProtNLM"/>
    </source>
</evidence>
<dbReference type="AlphaFoldDB" id="A0A0G1M3J5"/>
<dbReference type="InterPro" id="IPR036412">
    <property type="entry name" value="HAD-like_sf"/>
</dbReference>
<evidence type="ECO:0000313" key="1">
    <source>
        <dbReference type="EMBL" id="KKU02637.1"/>
    </source>
</evidence>
<dbReference type="Pfam" id="PF13419">
    <property type="entry name" value="HAD_2"/>
    <property type="match status" value="1"/>
</dbReference>